<evidence type="ECO:0000256" key="4">
    <source>
        <dbReference type="ARBA" id="ARBA00022989"/>
    </source>
</evidence>
<name>A0A8W8KPT0_MAGGI</name>
<feature type="transmembrane region" description="Helical" evidence="6">
    <location>
        <begin position="351"/>
        <end position="373"/>
    </location>
</feature>
<comment type="subcellular location">
    <subcellularLocation>
        <location evidence="1">Membrane</location>
        <topology evidence="1">Multi-pass membrane protein</topology>
    </subcellularLocation>
</comment>
<feature type="transmembrane region" description="Helical" evidence="6">
    <location>
        <begin position="219"/>
        <end position="239"/>
    </location>
</feature>
<dbReference type="PANTHER" id="PTHR16119">
    <property type="entry name" value="TRANSMEMBRANE PROTEIN 144"/>
    <property type="match status" value="1"/>
</dbReference>
<dbReference type="PANTHER" id="PTHR16119:SF17">
    <property type="entry name" value="TRANSMEMBRANE PROTEIN 144"/>
    <property type="match status" value="1"/>
</dbReference>
<feature type="transmembrane region" description="Helical" evidence="6">
    <location>
        <begin position="443"/>
        <end position="462"/>
    </location>
</feature>
<evidence type="ECO:0000256" key="1">
    <source>
        <dbReference type="ARBA" id="ARBA00004141"/>
    </source>
</evidence>
<evidence type="ECO:0000313" key="8">
    <source>
        <dbReference type="Proteomes" id="UP000005408"/>
    </source>
</evidence>
<dbReference type="GO" id="GO:0015144">
    <property type="term" value="F:carbohydrate transmembrane transporter activity"/>
    <property type="evidence" value="ECO:0007669"/>
    <property type="project" value="InterPro"/>
</dbReference>
<evidence type="ECO:0008006" key="9">
    <source>
        <dbReference type="Google" id="ProtNLM"/>
    </source>
</evidence>
<dbReference type="GO" id="GO:0016020">
    <property type="term" value="C:membrane"/>
    <property type="evidence" value="ECO:0007669"/>
    <property type="project" value="UniProtKB-SubCell"/>
</dbReference>
<dbReference type="AlphaFoldDB" id="A0A8W8KPT0"/>
<reference evidence="7" key="1">
    <citation type="submission" date="2022-08" db="UniProtKB">
        <authorList>
            <consortium name="EnsemblMetazoa"/>
        </authorList>
    </citation>
    <scope>IDENTIFICATION</scope>
    <source>
        <strain evidence="7">05x7-T-G4-1.051#20</strain>
    </source>
</reference>
<organism evidence="7 8">
    <name type="scientific">Magallana gigas</name>
    <name type="common">Pacific oyster</name>
    <name type="synonym">Crassostrea gigas</name>
    <dbReference type="NCBI Taxonomy" id="29159"/>
    <lineage>
        <taxon>Eukaryota</taxon>
        <taxon>Metazoa</taxon>
        <taxon>Spiralia</taxon>
        <taxon>Lophotrochozoa</taxon>
        <taxon>Mollusca</taxon>
        <taxon>Bivalvia</taxon>
        <taxon>Autobranchia</taxon>
        <taxon>Pteriomorphia</taxon>
        <taxon>Ostreida</taxon>
        <taxon>Ostreoidea</taxon>
        <taxon>Ostreidae</taxon>
        <taxon>Magallana</taxon>
    </lineage>
</organism>
<keyword evidence="3 6" id="KW-0812">Transmembrane</keyword>
<keyword evidence="8" id="KW-1185">Reference proteome</keyword>
<dbReference type="Proteomes" id="UP000005408">
    <property type="component" value="Unassembled WGS sequence"/>
</dbReference>
<keyword evidence="5 6" id="KW-0472">Membrane</keyword>
<feature type="transmembrane region" description="Helical" evidence="6">
    <location>
        <begin position="102"/>
        <end position="120"/>
    </location>
</feature>
<protein>
    <recommendedName>
        <fullName evidence="9">Transmembrane protein 144</fullName>
    </recommendedName>
</protein>
<feature type="transmembrane region" description="Helical" evidence="6">
    <location>
        <begin position="316"/>
        <end position="339"/>
    </location>
</feature>
<dbReference type="Pfam" id="PF07857">
    <property type="entry name" value="TMEM144"/>
    <property type="match status" value="1"/>
</dbReference>
<sequence length="465" mass="50122">MIHISLFCLTSLKQNDPEAIPFLASHFLFVPVKDSNSSVNYTTEPTAEPTTTLNYTDFTTINVTTEAYNTTTVEVTTGDYTTAGTTGGTTAATSDNSTLPKYVGFISAGVAVFLYGSNFAPVKKFETGDGMFFQWILCGGALLVGIIVQVIRGTNHFYPLVMLGGLIWETGNICVVPIIKTIGMGLGLCIWGMTNLLSGWATSRFGWFGLTESTNIGDYTLNTVGVIVAVSSSIVFAFVKNNVTPIDLPTDTEPLLGGSPARQTYGTSGDSLYSNSNNHDQLVFNQRRSRGSINAESSDSEDSTFIDRLSPGSKRALGIVLSVFSGILYGQMFTPAIYLQDHGHSKNALDYVFACFCGIYSTSTVYFVIYIIFMKNKPKVYPKVILPGVISGLMWGGATAGWFVANQVLSPAIAFPIITTGPSIVASLWGIFIFHEIRGTRNICILLLGFVFVITGAVLTALSEK</sequence>
<dbReference type="InterPro" id="IPR010651">
    <property type="entry name" value="Sugar_transport"/>
</dbReference>
<dbReference type="SUPFAM" id="SSF103481">
    <property type="entry name" value="Multidrug resistance efflux transporter EmrE"/>
    <property type="match status" value="1"/>
</dbReference>
<dbReference type="InterPro" id="IPR037185">
    <property type="entry name" value="EmrE-like"/>
</dbReference>
<dbReference type="EnsemblMetazoa" id="G24794.2">
    <property type="protein sequence ID" value="G24794.2:cds"/>
    <property type="gene ID" value="G24794"/>
</dbReference>
<feature type="transmembrane region" description="Helical" evidence="6">
    <location>
        <begin position="385"/>
        <end position="405"/>
    </location>
</feature>
<feature type="transmembrane region" description="Helical" evidence="6">
    <location>
        <begin position="411"/>
        <end position="434"/>
    </location>
</feature>
<evidence type="ECO:0000256" key="3">
    <source>
        <dbReference type="ARBA" id="ARBA00022692"/>
    </source>
</evidence>
<dbReference type="InterPro" id="IPR012435">
    <property type="entry name" value="TMEM144"/>
</dbReference>
<proteinExistence type="inferred from homology"/>
<evidence type="ECO:0000256" key="5">
    <source>
        <dbReference type="ARBA" id="ARBA00023136"/>
    </source>
</evidence>
<accession>A0A8W8KPT0</accession>
<evidence type="ECO:0000256" key="2">
    <source>
        <dbReference type="ARBA" id="ARBA00005731"/>
    </source>
</evidence>
<comment type="similarity">
    <text evidence="2">Belongs to the TMEM144 family.</text>
</comment>
<keyword evidence="4 6" id="KW-1133">Transmembrane helix</keyword>
<evidence type="ECO:0000313" key="7">
    <source>
        <dbReference type="EnsemblMetazoa" id="G24794.2:cds"/>
    </source>
</evidence>
<evidence type="ECO:0000256" key="6">
    <source>
        <dbReference type="SAM" id="Phobius"/>
    </source>
</evidence>
<feature type="transmembrane region" description="Helical" evidence="6">
    <location>
        <begin position="132"/>
        <end position="151"/>
    </location>
</feature>